<dbReference type="EMBL" id="MU971359">
    <property type="protein sequence ID" value="KAK9238211.1"/>
    <property type="molecule type" value="Genomic_DNA"/>
</dbReference>
<reference evidence="2" key="1">
    <citation type="journal article" date="2024" name="Front. Bioeng. Biotechnol.">
        <title>Genome-scale model development and genomic sequencing of the oleaginous clade Lipomyces.</title>
        <authorList>
            <person name="Czajka J.J."/>
            <person name="Han Y."/>
            <person name="Kim J."/>
            <person name="Mondo S.J."/>
            <person name="Hofstad B.A."/>
            <person name="Robles A."/>
            <person name="Haridas S."/>
            <person name="Riley R."/>
            <person name="LaButti K."/>
            <person name="Pangilinan J."/>
            <person name="Andreopoulos W."/>
            <person name="Lipzen A."/>
            <person name="Yan J."/>
            <person name="Wang M."/>
            <person name="Ng V."/>
            <person name="Grigoriev I.V."/>
            <person name="Spatafora J.W."/>
            <person name="Magnuson J.K."/>
            <person name="Baker S.E."/>
            <person name="Pomraning K.R."/>
        </authorList>
    </citation>
    <scope>NUCLEOTIDE SEQUENCE [LARGE SCALE GENOMIC DNA]</scope>
    <source>
        <strain evidence="2">CBS 7786</strain>
    </source>
</reference>
<comment type="caution">
    <text evidence="1">The sequence shown here is derived from an EMBL/GenBank/DDBJ whole genome shotgun (WGS) entry which is preliminary data.</text>
</comment>
<accession>A0ACC3T2V9</accession>
<proteinExistence type="predicted"/>
<evidence type="ECO:0000313" key="1">
    <source>
        <dbReference type="EMBL" id="KAK9238211.1"/>
    </source>
</evidence>
<keyword evidence="2" id="KW-1185">Reference proteome</keyword>
<evidence type="ECO:0000313" key="2">
    <source>
        <dbReference type="Proteomes" id="UP001433508"/>
    </source>
</evidence>
<gene>
    <name evidence="1" type="ORF">V1525DRAFT_401855</name>
</gene>
<dbReference type="Proteomes" id="UP001433508">
    <property type="component" value="Unassembled WGS sequence"/>
</dbReference>
<protein>
    <submittedName>
        <fullName evidence="1">Uncharacterized protein</fullName>
    </submittedName>
</protein>
<organism evidence="1 2">
    <name type="scientific">Lipomyces kononenkoae</name>
    <name type="common">Yeast</name>
    <dbReference type="NCBI Taxonomy" id="34357"/>
    <lineage>
        <taxon>Eukaryota</taxon>
        <taxon>Fungi</taxon>
        <taxon>Dikarya</taxon>
        <taxon>Ascomycota</taxon>
        <taxon>Saccharomycotina</taxon>
        <taxon>Lipomycetes</taxon>
        <taxon>Lipomycetales</taxon>
        <taxon>Lipomycetaceae</taxon>
        <taxon>Lipomyces</taxon>
    </lineage>
</organism>
<name>A0ACC3T2V9_LIPKO</name>
<sequence length="462" mass="50688">MPRPPRRRKINLPTRSSRAVKDTILYGAPNEKVIQPSVETSSQQSATVATNPIPSSGLPSSPPRRVNRKKPELVIPDSEEDDAVSDILQEEEEDGGEALNVGEMSFLPRSTSTPKSGIANIARRIQAQRRTTRDNSQTLPSQEIRRNVVLSEDAKEAGLDDLEADNRSPASSQSTTSDPFGFAKIRGIRVTKALSSSPTQLSSVSNESESTPRSRAENPDREYNRQPQVEQGLLSSPSPPSSPLSELGKTPSPAKAFLTGLENPRDPSARIVAARDGNASQSTTAVKQSKKERKKLHQVTTAQLTELLPQRPTRRRRQRTRSLDFDDAEDSDTDTLADSKPITARKSARSKQAGKKRPRSNKENIGPIDVPKERGTKPKSVQSKPLDGTINGAPCPGSVADPNENVDDAISNADNEDVLEQSTDSEAMREMESERLRQKFKEVDEWHLEVENVPPQSDSSFL</sequence>